<protein>
    <submittedName>
        <fullName evidence="3">Uncharacterized protein</fullName>
    </submittedName>
</protein>
<evidence type="ECO:0000313" key="3">
    <source>
        <dbReference type="WBParaSite" id="TREG1_138090.1"/>
    </source>
</evidence>
<accession>A0AA85J8N1</accession>
<feature type="compositionally biased region" description="Polar residues" evidence="1">
    <location>
        <begin position="1"/>
        <end position="14"/>
    </location>
</feature>
<sequence length="163" mass="18419">FHSHSLSIHGQSDSNNNNNNSPTTINKDSITSKSNWARGLFERLRAASLTTSTIDTKPSSHSPYATVGHNDSTQRYKDYYPHQNAVHLTPDYIDPKRLPKVHGPLSNCLEFSKKPLQKSNYNILHSNTKPIPVSSTHIDFTNTMNLSSSNSSSSNTRRRRIRW</sequence>
<reference evidence="3" key="2">
    <citation type="submission" date="2023-11" db="UniProtKB">
        <authorList>
            <consortium name="WormBaseParasite"/>
        </authorList>
    </citation>
    <scope>IDENTIFICATION</scope>
</reference>
<dbReference type="Proteomes" id="UP000050795">
    <property type="component" value="Unassembled WGS sequence"/>
</dbReference>
<evidence type="ECO:0000256" key="1">
    <source>
        <dbReference type="SAM" id="MobiDB-lite"/>
    </source>
</evidence>
<organism evidence="2 3">
    <name type="scientific">Trichobilharzia regenti</name>
    <name type="common">Nasal bird schistosome</name>
    <dbReference type="NCBI Taxonomy" id="157069"/>
    <lineage>
        <taxon>Eukaryota</taxon>
        <taxon>Metazoa</taxon>
        <taxon>Spiralia</taxon>
        <taxon>Lophotrochozoa</taxon>
        <taxon>Platyhelminthes</taxon>
        <taxon>Trematoda</taxon>
        <taxon>Digenea</taxon>
        <taxon>Strigeidida</taxon>
        <taxon>Schistosomatoidea</taxon>
        <taxon>Schistosomatidae</taxon>
        <taxon>Trichobilharzia</taxon>
    </lineage>
</organism>
<feature type="region of interest" description="Disordered" evidence="1">
    <location>
        <begin position="1"/>
        <end position="29"/>
    </location>
</feature>
<evidence type="ECO:0000313" key="2">
    <source>
        <dbReference type="Proteomes" id="UP000050795"/>
    </source>
</evidence>
<proteinExistence type="predicted"/>
<dbReference type="WBParaSite" id="TREG1_138090.1">
    <property type="protein sequence ID" value="TREG1_138090.1"/>
    <property type="gene ID" value="TREG1_138090"/>
</dbReference>
<dbReference type="AlphaFoldDB" id="A0AA85J8N1"/>
<keyword evidence="2" id="KW-1185">Reference proteome</keyword>
<name>A0AA85J8N1_TRIRE</name>
<reference evidence="2" key="1">
    <citation type="submission" date="2022-06" db="EMBL/GenBank/DDBJ databases">
        <authorList>
            <person name="Berger JAMES D."/>
            <person name="Berger JAMES D."/>
        </authorList>
    </citation>
    <scope>NUCLEOTIDE SEQUENCE [LARGE SCALE GENOMIC DNA]</scope>
</reference>